<dbReference type="InterPro" id="IPR011050">
    <property type="entry name" value="Pectin_lyase_fold/virulence"/>
</dbReference>
<protein>
    <submittedName>
        <fullName evidence="3">Autotransporter-associated beta strand repeat-containing protein</fullName>
    </submittedName>
</protein>
<gene>
    <name evidence="3" type="ORF">OKA04_16720</name>
</gene>
<feature type="signal peptide" evidence="2">
    <location>
        <begin position="1"/>
        <end position="35"/>
    </location>
</feature>
<dbReference type="SUPFAM" id="SSF51126">
    <property type="entry name" value="Pectin lyase-like"/>
    <property type="match status" value="3"/>
</dbReference>
<evidence type="ECO:0000313" key="4">
    <source>
        <dbReference type="Proteomes" id="UP001207930"/>
    </source>
</evidence>
<name>A0ABT3FS29_9BACT</name>
<keyword evidence="4" id="KW-1185">Reference proteome</keyword>
<evidence type="ECO:0000313" key="3">
    <source>
        <dbReference type="EMBL" id="MCW1886383.1"/>
    </source>
</evidence>
<dbReference type="InterPro" id="IPR013425">
    <property type="entry name" value="Autotrns_rpt"/>
</dbReference>
<accession>A0ABT3FS29</accession>
<reference evidence="3 4" key="1">
    <citation type="submission" date="2022-10" db="EMBL/GenBank/DDBJ databases">
        <title>Luteolibacter flavescens strain MCCC 1K03193, whole genome shotgun sequencing project.</title>
        <authorList>
            <person name="Zhao G."/>
            <person name="Shen L."/>
        </authorList>
    </citation>
    <scope>NUCLEOTIDE SEQUENCE [LARGE SCALE GENOMIC DNA]</scope>
    <source>
        <strain evidence="3 4">MCCC 1K03193</strain>
    </source>
</reference>
<comment type="caution">
    <text evidence="3">The sequence shown here is derived from an EMBL/GenBank/DDBJ whole genome shotgun (WGS) entry which is preliminary data.</text>
</comment>
<feature type="chain" id="PRO_5045327547" evidence="2">
    <location>
        <begin position="36"/>
        <end position="1401"/>
    </location>
</feature>
<sequence>MKARFLSQASIIHSPTRSALVTSAALCAVTTSALAANQTWDGEVDGNWATANNWVSNVPPGITAPANNNVGQGDVVTFDAASPNTTVTADDTRFVNSIVFAGAAPSYNVAGNLLYLRTGGSISMTPEVTAPQQISAIIRVRQSSSSNGAYSFTNNSSTPAATLSITNPVFTLTNANGRPTTLTLGGSHAGENIISSAITNASGGQAVNMINKTGAGTWVLSGANNFSGTGATNGANGIQITEGVLAITNNAALGTSGTVNAIQTTVSGAGTLEIRDGLAVDNGVSLNLNNGGTIRSAGTTSTLGRINVGAAAGTSATISTVFAGNVFTIGNAANEFTGGAADSVVHVTGPGTVFLPYANNYTGGWSVDGGTLDLGSPTALGSSGSLHVGAGAKVRTLGYNVTLSHLSGDGSISNDIEGPSTITANIATSSTFGGQLHDGAAGILAFTKTGAGILTLAGANTYTDVTTISTGGLNLTGSLGNTLVSGGSGATLSGTGSIGGSVSTSAGFHIAPGDGGNGSVGTLSTGSLALGSDSQLDYDITSTAALDRINVTNSGGLWIGGGQLNINGGSAPFTTNGVYNLISYSGSVAGSGVGALSVNGLNKSVTKTYTFGTSGGFVTLTVANSGAVQNFWNANANANWNAAGSWSPGAAPNATGAFAGFGGGGTEITADRTITVNGAYTVGTLAFNGAANGRSYTLAAGSGARITLNNGTTGAFVTSTSGSHAIDSPVTITNNGATFTITNPADTLTVNGVIDGSATALTKGGAGTLALNGGNTYYADTIINGGTLAINNSSSLGDPAFITILNAGTLRTTADIVSTRTFQVGDLASTISVAPGTTYTIDGQITDAANVGVLNKADSGTLVLTNSNSYTGGTVVNAGTVQVNNAYSLGDFSSPLTLNGGTLQATASFNGNRIITLGNANSAISVDAGVTYVANGAVGGSGALHKTGSGTLTLGSNANTYSGGTVISTGTLAINNASYLPAGTLTFQGGTLQNNYGNNNSYYFNNPISVPAGQTGTINMNNRMSLGGGAAVSGSGTLNVNVNTTATRDDFSNNWAGFAGQLNIAGSGTVRLLNNGGTFNAASFANTSVDLVGSVLLEPSNNTNGNTYTFGALSGNSATAGIKGPSQGGASTLSIGALNTSTTFAGQTLVGHLTKTGSGALSLTGTSPTGNVVVSAGTLSLAVNNLGDASTVTVANGATLHLAFSGTDRVAAVNFDTLIGDGIYGAIGSGAEYETACITGPGFIQVGGDPFTGWIGGFAVGGLTGKANDPDGDGLKNIEEFALDGNPASGAASGKVRSRIEMVGAEQALVITLPVRNGADFQGAASKTAIVDGIEYKIEGSNNLSLFDQGVTEIPVSAAGMPTPLSAGWTYRTFRLDGAIGGSTPRGSKGFLRAVVKGVTP</sequence>
<dbReference type="Pfam" id="PF12951">
    <property type="entry name" value="PATR"/>
    <property type="match status" value="7"/>
</dbReference>
<organism evidence="3 4">
    <name type="scientific">Luteolibacter flavescens</name>
    <dbReference type="NCBI Taxonomy" id="1859460"/>
    <lineage>
        <taxon>Bacteria</taxon>
        <taxon>Pseudomonadati</taxon>
        <taxon>Verrucomicrobiota</taxon>
        <taxon>Verrucomicrobiia</taxon>
        <taxon>Verrucomicrobiales</taxon>
        <taxon>Verrucomicrobiaceae</taxon>
        <taxon>Luteolibacter</taxon>
    </lineage>
</organism>
<proteinExistence type="predicted"/>
<evidence type="ECO:0000256" key="1">
    <source>
        <dbReference type="ARBA" id="ARBA00022729"/>
    </source>
</evidence>
<dbReference type="InterPro" id="IPR012332">
    <property type="entry name" value="Autotransporter_pectin_lyase_C"/>
</dbReference>
<dbReference type="RefSeq" id="WP_264502340.1">
    <property type="nucleotide sequence ID" value="NZ_JAPDDS010000010.1"/>
</dbReference>
<keyword evidence="1 2" id="KW-0732">Signal</keyword>
<dbReference type="Gene3D" id="2.160.20.20">
    <property type="match status" value="1"/>
</dbReference>
<dbReference type="Proteomes" id="UP001207930">
    <property type="component" value="Unassembled WGS sequence"/>
</dbReference>
<evidence type="ECO:0000256" key="2">
    <source>
        <dbReference type="SAM" id="SignalP"/>
    </source>
</evidence>
<dbReference type="NCBIfam" id="TIGR02601">
    <property type="entry name" value="autotrns_rpt"/>
    <property type="match status" value="6"/>
</dbReference>
<dbReference type="EMBL" id="JAPDDS010000010">
    <property type="protein sequence ID" value="MCW1886383.1"/>
    <property type="molecule type" value="Genomic_DNA"/>
</dbReference>